<comment type="caution">
    <text evidence="3">The sequence shown here is derived from an EMBL/GenBank/DDBJ whole genome shotgun (WGS) entry which is preliminary data.</text>
</comment>
<proteinExistence type="predicted"/>
<evidence type="ECO:0000313" key="3">
    <source>
        <dbReference type="EMBL" id="PKR53495.1"/>
    </source>
</evidence>
<organism evidence="3 4">
    <name type="scientific">Thalassospira marina</name>
    <dbReference type="NCBI Taxonomy" id="2048283"/>
    <lineage>
        <taxon>Bacteria</taxon>
        <taxon>Pseudomonadati</taxon>
        <taxon>Pseudomonadota</taxon>
        <taxon>Alphaproteobacteria</taxon>
        <taxon>Rhodospirillales</taxon>
        <taxon>Thalassospiraceae</taxon>
        <taxon>Thalassospira</taxon>
    </lineage>
</organism>
<dbReference type="Proteomes" id="UP000233597">
    <property type="component" value="Unassembled WGS sequence"/>
</dbReference>
<accession>A0A2N3KSI3</accession>
<dbReference type="Gene3D" id="2.40.50.90">
    <property type="match status" value="1"/>
</dbReference>
<gene>
    <name evidence="3" type="ORF">COO20_13195</name>
</gene>
<dbReference type="EMBL" id="NWTK01000008">
    <property type="protein sequence ID" value="PKR53495.1"/>
    <property type="molecule type" value="Genomic_DNA"/>
</dbReference>
<dbReference type="OrthoDB" id="9805504at2"/>
<feature type="signal peptide" evidence="2">
    <location>
        <begin position="1"/>
        <end position="38"/>
    </location>
</feature>
<feature type="region of interest" description="Disordered" evidence="1">
    <location>
        <begin position="134"/>
        <end position="154"/>
    </location>
</feature>
<feature type="region of interest" description="Disordered" evidence="1">
    <location>
        <begin position="246"/>
        <end position="268"/>
    </location>
</feature>
<evidence type="ECO:0000256" key="2">
    <source>
        <dbReference type="SAM" id="SignalP"/>
    </source>
</evidence>
<name>A0A2N3KSI3_9PROT</name>
<feature type="chain" id="PRO_5014975637" evidence="2">
    <location>
        <begin position="39"/>
        <end position="268"/>
    </location>
</feature>
<reference evidence="3 4" key="1">
    <citation type="submission" date="2017-09" db="EMBL/GenBank/DDBJ databases">
        <title>Biodiversity and function of Thalassospira species in the particle-attached aromatic-hydrocarbon-degrading consortia from the surface seawater of the South China Sea.</title>
        <authorList>
            <person name="Dong C."/>
            <person name="Liu R."/>
            <person name="Shao Z."/>
        </authorList>
    </citation>
    <scope>NUCLEOTIDE SEQUENCE [LARGE SCALE GENOMIC DNA]</scope>
    <source>
        <strain evidence="3 4">CSC1P2</strain>
    </source>
</reference>
<dbReference type="InterPro" id="IPR035437">
    <property type="entry name" value="SNase_OB-fold_sf"/>
</dbReference>
<dbReference type="AlphaFoldDB" id="A0A2N3KSI3"/>
<evidence type="ECO:0000256" key="1">
    <source>
        <dbReference type="SAM" id="MobiDB-lite"/>
    </source>
</evidence>
<dbReference type="RefSeq" id="WP_101267268.1">
    <property type="nucleotide sequence ID" value="NZ_NWTK01000008.1"/>
</dbReference>
<dbReference type="SUPFAM" id="SSF50199">
    <property type="entry name" value="Staphylococcal nuclease"/>
    <property type="match status" value="1"/>
</dbReference>
<protein>
    <submittedName>
        <fullName evidence="3">Nuclease</fullName>
    </submittedName>
</protein>
<keyword evidence="2" id="KW-0732">Signal</keyword>
<evidence type="ECO:0000313" key="4">
    <source>
        <dbReference type="Proteomes" id="UP000233597"/>
    </source>
</evidence>
<sequence>MILPAAFWQKFLQSRVYVPVLALGLLAAPFAAGLPANAQSTQTAQTAQTTKPATPPDVSNQTAFEADGHKVFAIDGDTILIDGHVFDIAGIDAPELGQQCLHDDNLQDCGLSAGMQLQKYFIMSPFPAECVLADDQRNDGSKDSGQDGKNWPRVECSIGDRDIGSAMIADGEALPIPGFSLDYDDQAKQAANAGIGLFGTQMVPPAEWREGKRLKGEKQRCLFVGDGKGHYVSPLDSRFVNFVRKDAPSTPCSDEEARQSGLEYLPKE</sequence>